<keyword evidence="6" id="KW-0375">Hydrogen ion transport</keyword>
<reference evidence="12" key="1">
    <citation type="submission" date="2022-08" db="UniProtKB">
        <authorList>
            <consortium name="EnsemblMetazoa"/>
        </authorList>
    </citation>
    <scope>IDENTIFICATION</scope>
    <source>
        <strain evidence="12">05x7-T-G4-1.051#20</strain>
    </source>
</reference>
<feature type="transmembrane region" description="Helical" evidence="11">
    <location>
        <begin position="336"/>
        <end position="363"/>
    </location>
</feature>
<evidence type="ECO:0000256" key="8">
    <source>
        <dbReference type="ARBA" id="ARBA00023065"/>
    </source>
</evidence>
<dbReference type="PANTHER" id="PTHR21522:SF32">
    <property type="entry name" value="OTOPETRIN-2"/>
    <property type="match status" value="1"/>
</dbReference>
<evidence type="ECO:0000256" key="10">
    <source>
        <dbReference type="ARBA" id="ARBA00023303"/>
    </source>
</evidence>
<accession>A0A8W8K6D0</accession>
<keyword evidence="7 11" id="KW-1133">Transmembrane helix</keyword>
<evidence type="ECO:0000256" key="6">
    <source>
        <dbReference type="ARBA" id="ARBA00022781"/>
    </source>
</evidence>
<dbReference type="PANTHER" id="PTHR21522">
    <property type="entry name" value="PROTON CHANNEL OTOP"/>
    <property type="match status" value="1"/>
</dbReference>
<feature type="transmembrane region" description="Helical" evidence="11">
    <location>
        <begin position="418"/>
        <end position="438"/>
    </location>
</feature>
<evidence type="ECO:0000313" key="13">
    <source>
        <dbReference type="Proteomes" id="UP000005408"/>
    </source>
</evidence>
<dbReference type="AlphaFoldDB" id="A0A8W8K6D0"/>
<name>A0A8W8K6D0_MAGGI</name>
<feature type="transmembrane region" description="Helical" evidence="11">
    <location>
        <begin position="127"/>
        <end position="145"/>
    </location>
</feature>
<evidence type="ECO:0000256" key="7">
    <source>
        <dbReference type="ARBA" id="ARBA00022989"/>
    </source>
</evidence>
<evidence type="ECO:0000256" key="2">
    <source>
        <dbReference type="ARBA" id="ARBA00006513"/>
    </source>
</evidence>
<evidence type="ECO:0000256" key="4">
    <source>
        <dbReference type="ARBA" id="ARBA00022475"/>
    </source>
</evidence>
<dbReference type="Proteomes" id="UP000005408">
    <property type="component" value="Unassembled WGS sequence"/>
</dbReference>
<keyword evidence="5 11" id="KW-0812">Transmembrane</keyword>
<feature type="transmembrane region" description="Helical" evidence="11">
    <location>
        <begin position="170"/>
        <end position="192"/>
    </location>
</feature>
<organism evidence="12 13">
    <name type="scientific">Magallana gigas</name>
    <name type="common">Pacific oyster</name>
    <name type="synonym">Crassostrea gigas</name>
    <dbReference type="NCBI Taxonomy" id="29159"/>
    <lineage>
        <taxon>Eukaryota</taxon>
        <taxon>Metazoa</taxon>
        <taxon>Spiralia</taxon>
        <taxon>Lophotrochozoa</taxon>
        <taxon>Mollusca</taxon>
        <taxon>Bivalvia</taxon>
        <taxon>Autobranchia</taxon>
        <taxon>Pteriomorphia</taxon>
        <taxon>Ostreida</taxon>
        <taxon>Ostreoidea</taxon>
        <taxon>Ostreidae</taxon>
        <taxon>Magallana</taxon>
    </lineage>
</organism>
<evidence type="ECO:0000256" key="3">
    <source>
        <dbReference type="ARBA" id="ARBA00022448"/>
    </source>
</evidence>
<dbReference type="GO" id="GO:0015252">
    <property type="term" value="F:proton channel activity"/>
    <property type="evidence" value="ECO:0007669"/>
    <property type="project" value="InterPro"/>
</dbReference>
<evidence type="ECO:0000313" key="12">
    <source>
        <dbReference type="EnsemblMetazoa" id="G22624.2:cds"/>
    </source>
</evidence>
<evidence type="ECO:0000256" key="9">
    <source>
        <dbReference type="ARBA" id="ARBA00023136"/>
    </source>
</evidence>
<dbReference type="EnsemblMetazoa" id="G22624.2">
    <property type="protein sequence ID" value="G22624.2:cds"/>
    <property type="gene ID" value="G22624"/>
</dbReference>
<evidence type="ECO:0000256" key="11">
    <source>
        <dbReference type="SAM" id="Phobius"/>
    </source>
</evidence>
<proteinExistence type="inferred from homology"/>
<comment type="similarity">
    <text evidence="2">Belongs to the otopetrin family.</text>
</comment>
<protein>
    <submittedName>
        <fullName evidence="12">Uncharacterized protein</fullName>
    </submittedName>
</protein>
<keyword evidence="9 11" id="KW-0472">Membrane</keyword>
<feature type="transmembrane region" description="Helical" evidence="11">
    <location>
        <begin position="48"/>
        <end position="71"/>
    </location>
</feature>
<dbReference type="InterPro" id="IPR004878">
    <property type="entry name" value="Otopetrin"/>
</dbReference>
<evidence type="ECO:0000256" key="1">
    <source>
        <dbReference type="ARBA" id="ARBA00004651"/>
    </source>
</evidence>
<keyword evidence="3" id="KW-0813">Transport</keyword>
<keyword evidence="13" id="KW-1185">Reference proteome</keyword>
<sequence>MYGLGGGFTNKMDVVKRFGKAVYRSTIKIPLTAGYPVRNGSPDEANGSLASVVTIVFVTAMTFATIGIFGSKQNHEPLANKHIWIMMVSMVFAALASVVFISVLAYKNRTTWFKPSELKRIAIYTNIKVAFLWLFGFACILYESFNASMDLSCWANTETDDIKRQTMSELFSHFLQILCVCFQLSFITYFRYYKFEPSLCINYGILIILLANLSQWFESLVKEINTNPPENITISMGNSCFVTSALYNLTEQLEPYVGPARVEFFLLSTGFIISMWPSIQEDEVTETVRIDLGETYDEHSVLLPNSSSRAAPARTYNTTNTAESHPHISGYQIHPVSHFCSIIVGMVLNVTLVIGNIVFVFMSSHQAGGTGLRDTWFLVSLAFKLCMVIMIYMIYYYITWSDLPFNIQSKKLSSGQYLLVFATSGTVALCTIGIIVGIQVTPEMYGYIFITENCVDIIGTYLQSVLIIHAEKLVVNVSGGTFFAVERLCLLLSVCNWSLWFNQSFIDVHYVAKFGSHHNEIIEEGTLLNIVKILSPVLIFYRFHVFLEWYNLHRKFSE</sequence>
<keyword evidence="4" id="KW-1003">Cell membrane</keyword>
<evidence type="ECO:0000256" key="5">
    <source>
        <dbReference type="ARBA" id="ARBA00022692"/>
    </source>
</evidence>
<keyword evidence="10" id="KW-0407">Ion channel</keyword>
<dbReference type="GO" id="GO:0005886">
    <property type="term" value="C:plasma membrane"/>
    <property type="evidence" value="ECO:0007669"/>
    <property type="project" value="UniProtKB-SubCell"/>
</dbReference>
<feature type="transmembrane region" description="Helical" evidence="11">
    <location>
        <begin position="83"/>
        <end position="106"/>
    </location>
</feature>
<keyword evidence="8" id="KW-0406">Ion transport</keyword>
<comment type="subcellular location">
    <subcellularLocation>
        <location evidence="1">Cell membrane</location>
        <topology evidence="1">Multi-pass membrane protein</topology>
    </subcellularLocation>
</comment>
<feature type="transmembrane region" description="Helical" evidence="11">
    <location>
        <begin position="375"/>
        <end position="398"/>
    </location>
</feature>